<comment type="caution">
    <text evidence="2">The sequence shown here is derived from an EMBL/GenBank/DDBJ whole genome shotgun (WGS) entry which is preliminary data.</text>
</comment>
<dbReference type="AlphaFoldDB" id="A0A4C1WS29"/>
<feature type="region of interest" description="Disordered" evidence="1">
    <location>
        <begin position="207"/>
        <end position="234"/>
    </location>
</feature>
<dbReference type="Proteomes" id="UP000299102">
    <property type="component" value="Unassembled WGS sequence"/>
</dbReference>
<evidence type="ECO:0000313" key="3">
    <source>
        <dbReference type="Proteomes" id="UP000299102"/>
    </source>
</evidence>
<reference evidence="2 3" key="1">
    <citation type="journal article" date="2019" name="Commun. Biol.">
        <title>The bagworm genome reveals a unique fibroin gene that provides high tensile strength.</title>
        <authorList>
            <person name="Kono N."/>
            <person name="Nakamura H."/>
            <person name="Ohtoshi R."/>
            <person name="Tomita M."/>
            <person name="Numata K."/>
            <person name="Arakawa K."/>
        </authorList>
    </citation>
    <scope>NUCLEOTIDE SEQUENCE [LARGE SCALE GENOMIC DNA]</scope>
</reference>
<evidence type="ECO:0000313" key="2">
    <source>
        <dbReference type="EMBL" id="GBP54188.1"/>
    </source>
</evidence>
<name>A0A4C1WS29_EUMVA</name>
<accession>A0A4C1WS29</accession>
<dbReference type="EMBL" id="BGZK01000641">
    <property type="protein sequence ID" value="GBP54188.1"/>
    <property type="molecule type" value="Genomic_DNA"/>
</dbReference>
<gene>
    <name evidence="2" type="ORF">EVAR_43213_1</name>
</gene>
<sequence length="234" mass="25083">MYLPTIYIHQTGLDLQLLTPAGASAGLRLPPAVAGVMTALADRRARALDGEATPKELTDRRSWRPRGARGAANGRAERSTPPAAARARADVARVAAAARSDAGFLVDCPVRALDQGGNRSHLLGPGATRARGRTLRRRYWFDTGDYDDRQKLIHVRLRRRLVPYDGRSPAYSLCKIPYLKHKMLTTINIIDHEAAVRYGRGYRVVSGGGGGRRAAGGGRRAAGGGRASGARGPA</sequence>
<feature type="region of interest" description="Disordered" evidence="1">
    <location>
        <begin position="47"/>
        <end position="85"/>
    </location>
</feature>
<feature type="compositionally biased region" description="Gly residues" evidence="1">
    <location>
        <begin position="207"/>
        <end position="227"/>
    </location>
</feature>
<proteinExistence type="predicted"/>
<feature type="compositionally biased region" description="Low complexity" evidence="1">
    <location>
        <begin position="68"/>
        <end position="85"/>
    </location>
</feature>
<keyword evidence="3" id="KW-1185">Reference proteome</keyword>
<evidence type="ECO:0000256" key="1">
    <source>
        <dbReference type="SAM" id="MobiDB-lite"/>
    </source>
</evidence>
<protein>
    <submittedName>
        <fullName evidence="2">Uncharacterized protein</fullName>
    </submittedName>
</protein>
<organism evidence="2 3">
    <name type="scientific">Eumeta variegata</name>
    <name type="common">Bagworm moth</name>
    <name type="synonym">Eumeta japonica</name>
    <dbReference type="NCBI Taxonomy" id="151549"/>
    <lineage>
        <taxon>Eukaryota</taxon>
        <taxon>Metazoa</taxon>
        <taxon>Ecdysozoa</taxon>
        <taxon>Arthropoda</taxon>
        <taxon>Hexapoda</taxon>
        <taxon>Insecta</taxon>
        <taxon>Pterygota</taxon>
        <taxon>Neoptera</taxon>
        <taxon>Endopterygota</taxon>
        <taxon>Lepidoptera</taxon>
        <taxon>Glossata</taxon>
        <taxon>Ditrysia</taxon>
        <taxon>Tineoidea</taxon>
        <taxon>Psychidae</taxon>
        <taxon>Oiketicinae</taxon>
        <taxon>Eumeta</taxon>
    </lineage>
</organism>
<feature type="compositionally biased region" description="Basic and acidic residues" evidence="1">
    <location>
        <begin position="47"/>
        <end position="62"/>
    </location>
</feature>